<evidence type="ECO:0000313" key="3">
    <source>
        <dbReference type="EMBL" id="RFO95670.1"/>
    </source>
</evidence>
<dbReference type="Gene3D" id="3.40.250.10">
    <property type="entry name" value="Rhodanese-like domain"/>
    <property type="match status" value="1"/>
</dbReference>
<dbReference type="SMART" id="SM00450">
    <property type="entry name" value="RHOD"/>
    <property type="match status" value="1"/>
</dbReference>
<dbReference type="InterPro" id="IPR052367">
    <property type="entry name" value="Thiosulfate_ST/Rhodanese-like"/>
</dbReference>
<dbReference type="Pfam" id="PF00581">
    <property type="entry name" value="Rhodanese"/>
    <property type="match status" value="1"/>
</dbReference>
<organism evidence="3 4">
    <name type="scientific">Rhodoferax lacus</name>
    <dbReference type="NCBI Taxonomy" id="2184758"/>
    <lineage>
        <taxon>Bacteria</taxon>
        <taxon>Pseudomonadati</taxon>
        <taxon>Pseudomonadota</taxon>
        <taxon>Betaproteobacteria</taxon>
        <taxon>Burkholderiales</taxon>
        <taxon>Comamonadaceae</taxon>
        <taxon>Rhodoferax</taxon>
    </lineage>
</organism>
<gene>
    <name evidence="3" type="ORF">DIC66_16880</name>
</gene>
<dbReference type="PANTHER" id="PTHR45431:SF3">
    <property type="entry name" value="RHODANESE-LIKE DOMAIN-CONTAINING PROTEIN 15, CHLOROPLASTIC"/>
    <property type="match status" value="1"/>
</dbReference>
<keyword evidence="1" id="KW-0732">Signal</keyword>
<comment type="caution">
    <text evidence="3">The sequence shown here is derived from an EMBL/GenBank/DDBJ whole genome shotgun (WGS) entry which is preliminary data.</text>
</comment>
<keyword evidence="4" id="KW-1185">Reference proteome</keyword>
<dbReference type="InterPro" id="IPR036873">
    <property type="entry name" value="Rhodanese-like_dom_sf"/>
</dbReference>
<feature type="domain" description="Rhodanese" evidence="2">
    <location>
        <begin position="20"/>
        <end position="109"/>
    </location>
</feature>
<keyword evidence="3" id="KW-0808">Transferase</keyword>
<dbReference type="SUPFAM" id="SSF52821">
    <property type="entry name" value="Rhodanese/Cell cycle control phosphatase"/>
    <property type="match status" value="1"/>
</dbReference>
<dbReference type="InterPro" id="IPR001763">
    <property type="entry name" value="Rhodanese-like_dom"/>
</dbReference>
<feature type="signal peptide" evidence="1">
    <location>
        <begin position="1"/>
        <end position="22"/>
    </location>
</feature>
<protein>
    <submittedName>
        <fullName evidence="3">Sulfurtransferase</fullName>
    </submittedName>
</protein>
<dbReference type="AlphaFoldDB" id="A0A3E1RAI9"/>
<evidence type="ECO:0000259" key="2">
    <source>
        <dbReference type="PROSITE" id="PS50206"/>
    </source>
</evidence>
<dbReference type="OrthoDB" id="9814704at2"/>
<dbReference type="PROSITE" id="PS50206">
    <property type="entry name" value="RHODANESE_3"/>
    <property type="match status" value="1"/>
</dbReference>
<accession>A0A3E1RAI9</accession>
<dbReference type="PANTHER" id="PTHR45431">
    <property type="entry name" value="RHODANESE-LIKE DOMAIN-CONTAINING PROTEIN 15, CHLOROPLASTIC"/>
    <property type="match status" value="1"/>
</dbReference>
<reference evidence="3 4" key="1">
    <citation type="submission" date="2018-05" db="EMBL/GenBank/DDBJ databases">
        <title>Rhodoferax soyangensis sp.nov., isolated from an oligotrophic freshwater lake.</title>
        <authorList>
            <person name="Park M."/>
        </authorList>
    </citation>
    <scope>NUCLEOTIDE SEQUENCE [LARGE SCALE GENOMIC DNA]</scope>
    <source>
        <strain evidence="3 4">IMCC26218</strain>
    </source>
</reference>
<feature type="chain" id="PRO_5017718572" evidence="1">
    <location>
        <begin position="23"/>
        <end position="112"/>
    </location>
</feature>
<dbReference type="CDD" id="cd00158">
    <property type="entry name" value="RHOD"/>
    <property type="match status" value="1"/>
</dbReference>
<dbReference type="EMBL" id="QFZK01000013">
    <property type="protein sequence ID" value="RFO95670.1"/>
    <property type="molecule type" value="Genomic_DNA"/>
</dbReference>
<evidence type="ECO:0000256" key="1">
    <source>
        <dbReference type="SAM" id="SignalP"/>
    </source>
</evidence>
<proteinExistence type="predicted"/>
<dbReference type="GO" id="GO:0016740">
    <property type="term" value="F:transferase activity"/>
    <property type="evidence" value="ECO:0007669"/>
    <property type="project" value="UniProtKB-KW"/>
</dbReference>
<evidence type="ECO:0000313" key="4">
    <source>
        <dbReference type="Proteomes" id="UP000260665"/>
    </source>
</evidence>
<sequence>MYLKRKLILAGLSMLLAGAAFARDVLIDVRTAQEFQSGHLQGAINMPHTSIGEEIANARVSKDDRLIVYCKSGRRATLASDTLKGLGYSNVENFGGLEEASKRLQLPVHTDK</sequence>
<dbReference type="Proteomes" id="UP000260665">
    <property type="component" value="Unassembled WGS sequence"/>
</dbReference>
<name>A0A3E1RAI9_9BURK</name>